<dbReference type="Proteomes" id="UP000029714">
    <property type="component" value="Unassembled WGS sequence"/>
</dbReference>
<dbReference type="EMBL" id="JRMP02000014">
    <property type="protein sequence ID" value="TLD93300.1"/>
    <property type="molecule type" value="Genomic_DNA"/>
</dbReference>
<evidence type="ECO:0000313" key="3">
    <source>
        <dbReference type="Proteomes" id="UP000029714"/>
    </source>
</evidence>
<dbReference type="AlphaFoldDB" id="A0A347VSL0"/>
<organism evidence="2 3">
    <name type="scientific">Helicobacter saguini</name>
    <dbReference type="NCBI Taxonomy" id="1548018"/>
    <lineage>
        <taxon>Bacteria</taxon>
        <taxon>Pseudomonadati</taxon>
        <taxon>Campylobacterota</taxon>
        <taxon>Epsilonproteobacteria</taxon>
        <taxon>Campylobacterales</taxon>
        <taxon>Helicobacteraceae</taxon>
        <taxon>Helicobacter</taxon>
    </lineage>
</organism>
<keyword evidence="3" id="KW-1185">Reference proteome</keyword>
<reference evidence="2" key="3">
    <citation type="submission" date="2018-04" db="EMBL/GenBank/DDBJ databases">
        <authorList>
            <person name="Sheh A."/>
            <person name="Shen Z."/>
            <person name="Mannion A.J."/>
            <person name="Fox J.G."/>
        </authorList>
    </citation>
    <scope>NUCLEOTIDE SEQUENCE</scope>
    <source>
        <strain evidence="2">MIT 97-6194</strain>
    </source>
</reference>
<dbReference type="Proteomes" id="UP000477070">
    <property type="component" value="Unassembled WGS sequence"/>
</dbReference>
<dbReference type="STRING" id="1548018.LS64_14355"/>
<dbReference type="RefSeq" id="WP_034573955.1">
    <property type="nucleotide sequence ID" value="NZ_JRMP02000014.1"/>
</dbReference>
<reference evidence="2 3" key="1">
    <citation type="journal article" date="2014" name="Genome Announc.">
        <title>Draft genome sequences of eight enterohepatic helicobacter species isolated from both laboratory and wild rodents.</title>
        <authorList>
            <person name="Sheh A."/>
            <person name="Shen Z."/>
            <person name="Fox J.G."/>
        </authorList>
    </citation>
    <scope>NUCLEOTIDE SEQUENCE [LARGE SCALE GENOMIC DNA]</scope>
    <source>
        <strain evidence="2 3">MIT 97-6194</strain>
    </source>
</reference>
<accession>A0A347VSL0</accession>
<reference evidence="1 4" key="4">
    <citation type="submission" date="2019-12" db="EMBL/GenBank/DDBJ databases">
        <title>Multi-Generational Helicobacter saguini Isolates.</title>
        <authorList>
            <person name="Mannion A."/>
            <person name="Shen Z."/>
            <person name="Fox J.G."/>
        </authorList>
    </citation>
    <scope>NUCLEOTIDE SEQUENCE [LARGE SCALE GENOMIC DNA]</scope>
    <source>
        <strain evidence="1">16-048</strain>
        <strain evidence="4">16-048 (F4)</strain>
    </source>
</reference>
<dbReference type="OrthoDB" id="3725739at2"/>
<dbReference type="Pfam" id="PF05610">
    <property type="entry name" value="DUF779"/>
    <property type="match status" value="1"/>
</dbReference>
<name>A0A347VSL0_9HELI</name>
<dbReference type="InterPro" id="IPR008497">
    <property type="entry name" value="DUF779"/>
</dbReference>
<evidence type="ECO:0000313" key="2">
    <source>
        <dbReference type="EMBL" id="TLD93300.1"/>
    </source>
</evidence>
<protein>
    <submittedName>
        <fullName evidence="2">DUF779 domain-containing protein</fullName>
    </submittedName>
</protein>
<evidence type="ECO:0000313" key="4">
    <source>
        <dbReference type="Proteomes" id="UP000477070"/>
    </source>
</evidence>
<sequence>MTKVQDIEITQEAKDLLAELKAENNDSLILYLSGGCCDGSALLCYEKNDFKLGNSDVLLGIVENVGIYTHISHFSFLKNNTFLLYVENGNGSEYSLEYGKNKYFVLNTNICQKN</sequence>
<evidence type="ECO:0000313" key="1">
    <source>
        <dbReference type="EMBL" id="MWV69214.1"/>
    </source>
</evidence>
<comment type="caution">
    <text evidence="2">The sequence shown here is derived from an EMBL/GenBank/DDBJ whole genome shotgun (WGS) entry which is preliminary data.</text>
</comment>
<reference evidence="2 3" key="2">
    <citation type="journal article" date="2016" name="Infect. Immun.">
        <title>Helicobacter saguini, a Novel Helicobacter Isolated from Cotton-Top Tamarins with Ulcerative Colitis, Has Proinflammatory Properties and Induces Typhlocolitis and Dysplasia in Gnotobiotic IL-10-/- Mice.</title>
        <authorList>
            <person name="Shen Z."/>
            <person name="Mannion A."/>
            <person name="Whary M.T."/>
            <person name="Muthupalani S."/>
            <person name="Sheh A."/>
            <person name="Feng Y."/>
            <person name="Gong G."/>
            <person name="Vandamme P."/>
            <person name="Holcombe H.R."/>
            <person name="Paster B.J."/>
            <person name="Fox J.G."/>
        </authorList>
    </citation>
    <scope>NUCLEOTIDE SEQUENCE [LARGE SCALE GENOMIC DNA]</scope>
    <source>
        <strain evidence="2 3">MIT 97-6194</strain>
    </source>
</reference>
<gene>
    <name evidence="1" type="ORF">DCO61_04110</name>
    <name evidence="2" type="ORF">LS64_008635</name>
</gene>
<dbReference type="EMBL" id="QBIU01000001">
    <property type="protein sequence ID" value="MWV69214.1"/>
    <property type="molecule type" value="Genomic_DNA"/>
</dbReference>
<proteinExistence type="predicted"/>